<dbReference type="GO" id="GO:0006487">
    <property type="term" value="P:protein N-linked glycosylation"/>
    <property type="evidence" value="ECO:0007669"/>
    <property type="project" value="TreeGrafter"/>
</dbReference>
<dbReference type="PANTHER" id="PTHR45919:SF1">
    <property type="entry name" value="GDP-MAN:MAN(3)GLCNAC(2)-PP-DOL ALPHA-1,2-MANNOSYLTRANSFERASE"/>
    <property type="match status" value="1"/>
</dbReference>
<evidence type="ECO:0000313" key="2">
    <source>
        <dbReference type="EMBL" id="HHR95668.1"/>
    </source>
</evidence>
<dbReference type="PANTHER" id="PTHR45919">
    <property type="entry name" value="GDP-MAN:MAN(3)GLCNAC(2)-PP-DOL ALPHA-1,2-MANNOSYLTRANSFERASE"/>
    <property type="match status" value="1"/>
</dbReference>
<sequence>MGFDPVLVSTVNIDVSKYPEWFGIDLSRYPRVDLGFELKAFGIYLRLLVGSSIKKALRRYHANLIFTDECTYKRVLDELKRRGIKLVEYIHFPIEASFKKEFRSTDVYYGEDPYVLERYGKFPMNIYYRLYLKFLPFFLRENPFDVASLILTNSKWTAELSEIVYGEKPVVLNPPLPPKTGLAESVASFDVRSDMVVMVGRFSEEKRYHWVIQKLFPELRKVCNNARLAVFGATSTRTAKAYYSKLIKMARSLGFRVSTQLGVDADIYLVENASRDLINEVMDKAKVFLHATINEHWGIAVAEAMARGLPVVVHKSGGTWSDLAGEGVYGLGYTTSEEAVEMISKVLSDSSMWRYHSTKSIERAIDLTFDKFVEKASQLIKKIL</sequence>
<reference evidence="2" key="1">
    <citation type="journal article" date="2020" name="mSystems">
        <title>Genome- and Community-Level Interaction Insights into Carbon Utilization and Element Cycling Functions of Hydrothermarchaeota in Hydrothermal Sediment.</title>
        <authorList>
            <person name="Zhou Z."/>
            <person name="Liu Y."/>
            <person name="Xu W."/>
            <person name="Pan J."/>
            <person name="Luo Z.H."/>
            <person name="Li M."/>
        </authorList>
    </citation>
    <scope>NUCLEOTIDE SEQUENCE [LARGE SCALE GENOMIC DNA]</scope>
    <source>
        <strain evidence="2">SpSt-1</strain>
    </source>
</reference>
<keyword evidence="2" id="KW-0808">Transferase</keyword>
<dbReference type="Pfam" id="PF00534">
    <property type="entry name" value="Glycos_transf_1"/>
    <property type="match status" value="1"/>
</dbReference>
<dbReference type="InterPro" id="IPR038013">
    <property type="entry name" value="ALG11"/>
</dbReference>
<name>A0A7C5UTY5_9CREN</name>
<dbReference type="Gene3D" id="3.40.50.2000">
    <property type="entry name" value="Glycogen Phosphorylase B"/>
    <property type="match status" value="1"/>
</dbReference>
<dbReference type="GO" id="GO:0016020">
    <property type="term" value="C:membrane"/>
    <property type="evidence" value="ECO:0007669"/>
    <property type="project" value="TreeGrafter"/>
</dbReference>
<comment type="caution">
    <text evidence="2">The sequence shown here is derived from an EMBL/GenBank/DDBJ whole genome shotgun (WGS) entry which is preliminary data.</text>
</comment>
<feature type="domain" description="Glycosyl transferase family 1" evidence="1">
    <location>
        <begin position="192"/>
        <end position="352"/>
    </location>
</feature>
<dbReference type="GO" id="GO:0004377">
    <property type="term" value="F:GDP-Man:Man(3)GlcNAc(2)-PP-Dol alpha-1,2-mannosyltransferase activity"/>
    <property type="evidence" value="ECO:0007669"/>
    <property type="project" value="InterPro"/>
</dbReference>
<accession>A0A7C5UTY5</accession>
<dbReference type="SUPFAM" id="SSF53756">
    <property type="entry name" value="UDP-Glycosyltransferase/glycogen phosphorylase"/>
    <property type="match status" value="1"/>
</dbReference>
<evidence type="ECO:0000259" key="1">
    <source>
        <dbReference type="Pfam" id="PF00534"/>
    </source>
</evidence>
<dbReference type="AlphaFoldDB" id="A0A7C5UTY5"/>
<organism evidence="2">
    <name type="scientific">Ignisphaera aggregans</name>
    <dbReference type="NCBI Taxonomy" id="334771"/>
    <lineage>
        <taxon>Archaea</taxon>
        <taxon>Thermoproteota</taxon>
        <taxon>Thermoprotei</taxon>
        <taxon>Desulfurococcales</taxon>
        <taxon>Desulfurococcaceae</taxon>
        <taxon>Ignisphaera</taxon>
    </lineage>
</organism>
<protein>
    <submittedName>
        <fullName evidence="2">Glycosyltransferase</fullName>
    </submittedName>
</protein>
<gene>
    <name evidence="2" type="ORF">ENL47_02335</name>
</gene>
<dbReference type="InterPro" id="IPR001296">
    <property type="entry name" value="Glyco_trans_1"/>
</dbReference>
<proteinExistence type="predicted"/>
<dbReference type="EMBL" id="DRUB01000039">
    <property type="protein sequence ID" value="HHR95668.1"/>
    <property type="molecule type" value="Genomic_DNA"/>
</dbReference>